<dbReference type="EMBL" id="SMCX01000003">
    <property type="protein sequence ID" value="TCW25693.1"/>
    <property type="molecule type" value="Genomic_DNA"/>
</dbReference>
<gene>
    <name evidence="2" type="ORF">EDD19_10340</name>
</gene>
<accession>A0A4R3ZXP0</accession>
<dbReference type="Proteomes" id="UP000295805">
    <property type="component" value="Unassembled WGS sequence"/>
</dbReference>
<sequence>MNSSTVVPRRDSALPRALVSSEHVSGGRGSVGQAIDFGSRALEMVGR</sequence>
<evidence type="ECO:0000256" key="1">
    <source>
        <dbReference type="SAM" id="MobiDB-lite"/>
    </source>
</evidence>
<feature type="region of interest" description="Disordered" evidence="1">
    <location>
        <begin position="1"/>
        <end position="30"/>
    </location>
</feature>
<evidence type="ECO:0000313" key="2">
    <source>
        <dbReference type="EMBL" id="TCW25693.1"/>
    </source>
</evidence>
<dbReference type="RefSeq" id="WP_165928432.1">
    <property type="nucleotide sequence ID" value="NZ_CP143053.1"/>
</dbReference>
<comment type="caution">
    <text evidence="2">The sequence shown here is derived from an EMBL/GenBank/DDBJ whole genome shotgun (WGS) entry which is preliminary data.</text>
</comment>
<proteinExistence type="predicted"/>
<name>A0A4R3ZXP0_9ACTN</name>
<dbReference type="GeneID" id="89531895"/>
<reference evidence="2 3" key="1">
    <citation type="submission" date="2019-03" db="EMBL/GenBank/DDBJ databases">
        <title>Root nodule microbial communities of legume samples collected from USA, Mexico and Botswana.</title>
        <authorList>
            <person name="Hirsch A."/>
        </authorList>
    </citation>
    <scope>NUCLEOTIDE SEQUENCE [LARGE SCALE GENOMIC DNA]</scope>
    <source>
        <strain evidence="2 3">55</strain>
    </source>
</reference>
<dbReference type="AlphaFoldDB" id="A0A4R3ZXP0"/>
<evidence type="ECO:0000313" key="3">
    <source>
        <dbReference type="Proteomes" id="UP000295805"/>
    </source>
</evidence>
<protein>
    <submittedName>
        <fullName evidence="2">Uncharacterized protein</fullName>
    </submittedName>
</protein>
<organism evidence="2 3">
    <name type="scientific">Dietzia cinnamea</name>
    <dbReference type="NCBI Taxonomy" id="321318"/>
    <lineage>
        <taxon>Bacteria</taxon>
        <taxon>Bacillati</taxon>
        <taxon>Actinomycetota</taxon>
        <taxon>Actinomycetes</taxon>
        <taxon>Mycobacteriales</taxon>
        <taxon>Dietziaceae</taxon>
        <taxon>Dietzia</taxon>
    </lineage>
</organism>